<dbReference type="AlphaFoldDB" id="A0AAD9CP25"/>
<evidence type="ECO:0000256" key="10">
    <source>
        <dbReference type="SAM" id="MobiDB-lite"/>
    </source>
</evidence>
<feature type="disulfide bond" evidence="9">
    <location>
        <begin position="423"/>
        <end position="430"/>
    </location>
</feature>
<feature type="region of interest" description="Disordered" evidence="10">
    <location>
        <begin position="316"/>
        <end position="350"/>
    </location>
</feature>
<dbReference type="GO" id="GO:0005604">
    <property type="term" value="C:basement membrane"/>
    <property type="evidence" value="ECO:0007669"/>
    <property type="project" value="TreeGrafter"/>
</dbReference>
<feature type="disulfide bond" evidence="9">
    <location>
        <begin position="295"/>
        <end position="302"/>
    </location>
</feature>
<organism evidence="14 15">
    <name type="scientific">Dissostichus eleginoides</name>
    <name type="common">Patagonian toothfish</name>
    <name type="synonym">Dissostichus amissus</name>
    <dbReference type="NCBI Taxonomy" id="100907"/>
    <lineage>
        <taxon>Eukaryota</taxon>
        <taxon>Metazoa</taxon>
        <taxon>Chordata</taxon>
        <taxon>Craniata</taxon>
        <taxon>Vertebrata</taxon>
        <taxon>Euteleostomi</taxon>
        <taxon>Actinopterygii</taxon>
        <taxon>Neopterygii</taxon>
        <taxon>Teleostei</taxon>
        <taxon>Neoteleostei</taxon>
        <taxon>Acanthomorphata</taxon>
        <taxon>Eupercaria</taxon>
        <taxon>Perciformes</taxon>
        <taxon>Notothenioidei</taxon>
        <taxon>Nototheniidae</taxon>
        <taxon>Dissostichus</taxon>
    </lineage>
</organism>
<keyword evidence="7 9" id="KW-1015">Disulfide bond</keyword>
<dbReference type="Pfam" id="PF16597">
    <property type="entry name" value="Thyroglob_assoc"/>
    <property type="match status" value="1"/>
</dbReference>
<evidence type="ECO:0000256" key="6">
    <source>
        <dbReference type="ARBA" id="ARBA00022837"/>
    </source>
</evidence>
<dbReference type="Gene3D" id="3.30.60.30">
    <property type="match status" value="1"/>
</dbReference>
<feature type="domain" description="Kazal-like" evidence="13">
    <location>
        <begin position="206"/>
        <end position="257"/>
    </location>
</feature>
<comment type="subcellular location">
    <subcellularLocation>
        <location evidence="1">Secreted</location>
        <location evidence="1">Extracellular space</location>
        <location evidence="1">Extracellular matrix</location>
    </subcellularLocation>
</comment>
<dbReference type="PROSITE" id="PS51465">
    <property type="entry name" value="KAZAL_2"/>
    <property type="match status" value="1"/>
</dbReference>
<feature type="domain" description="Thyroglobulin type-1" evidence="12">
    <location>
        <begin position="385"/>
        <end position="453"/>
    </location>
</feature>
<dbReference type="PROSITE" id="PS51162">
    <property type="entry name" value="THYROGLOBULIN_1_2"/>
    <property type="match status" value="2"/>
</dbReference>
<dbReference type="FunFam" id="4.10.800.10:FF:000003">
    <property type="entry name" value="SPARC-related modular calcium-binding protein 2 isoform 1"/>
    <property type="match status" value="1"/>
</dbReference>
<dbReference type="SUPFAM" id="SSF100895">
    <property type="entry name" value="Kazal-type serine protease inhibitors"/>
    <property type="match status" value="1"/>
</dbReference>
<keyword evidence="4 11" id="KW-0732">Signal</keyword>
<dbReference type="GO" id="GO:0050840">
    <property type="term" value="F:extracellular matrix binding"/>
    <property type="evidence" value="ECO:0007669"/>
    <property type="project" value="TreeGrafter"/>
</dbReference>
<dbReference type="InterPro" id="IPR036857">
    <property type="entry name" value="Thyroglobulin_1_sf"/>
</dbReference>
<dbReference type="GO" id="GO:0008201">
    <property type="term" value="F:heparin binding"/>
    <property type="evidence" value="ECO:0007669"/>
    <property type="project" value="TreeGrafter"/>
</dbReference>
<protein>
    <submittedName>
        <fullName evidence="14">SPARC-related modular calcium-binding protein 2</fullName>
    </submittedName>
</protein>
<evidence type="ECO:0000256" key="2">
    <source>
        <dbReference type="ARBA" id="ARBA00022525"/>
    </source>
</evidence>
<dbReference type="InterPro" id="IPR018247">
    <property type="entry name" value="EF_Hand_1_Ca_BS"/>
</dbReference>
<comment type="caution">
    <text evidence="9">Lacks conserved residue(s) required for the propagation of feature annotation.</text>
</comment>
<dbReference type="GO" id="GO:0005509">
    <property type="term" value="F:calcium ion binding"/>
    <property type="evidence" value="ECO:0007669"/>
    <property type="project" value="InterPro"/>
</dbReference>
<dbReference type="CDD" id="cd00191">
    <property type="entry name" value="TY"/>
    <property type="match status" value="2"/>
</dbReference>
<keyword evidence="5" id="KW-0677">Repeat</keyword>
<dbReference type="CDD" id="cd16241">
    <property type="entry name" value="EFh_SPARC_SMOC2"/>
    <property type="match status" value="1"/>
</dbReference>
<dbReference type="InterPro" id="IPR019577">
    <property type="entry name" value="SPARC/Testican_Ca-bd-dom"/>
</dbReference>
<gene>
    <name evidence="14" type="ORF">KUDE01_012371</name>
</gene>
<evidence type="ECO:0000256" key="8">
    <source>
        <dbReference type="ARBA" id="ARBA00023180"/>
    </source>
</evidence>
<dbReference type="Pfam" id="PF10591">
    <property type="entry name" value="SPARC_Ca_bdg"/>
    <property type="match status" value="1"/>
</dbReference>
<evidence type="ECO:0000313" key="14">
    <source>
        <dbReference type="EMBL" id="KAK1905188.1"/>
    </source>
</evidence>
<evidence type="ECO:0000259" key="13">
    <source>
        <dbReference type="PROSITE" id="PS51465"/>
    </source>
</evidence>
<dbReference type="InterPro" id="IPR036058">
    <property type="entry name" value="Kazal_dom_sf"/>
</dbReference>
<dbReference type="SMART" id="SM00280">
    <property type="entry name" value="KAZAL"/>
    <property type="match status" value="1"/>
</dbReference>
<dbReference type="InterPro" id="IPR051950">
    <property type="entry name" value="Dev_reg/Prot_inhib"/>
</dbReference>
<keyword evidence="2" id="KW-0964">Secreted</keyword>
<evidence type="ECO:0000313" key="15">
    <source>
        <dbReference type="Proteomes" id="UP001228049"/>
    </source>
</evidence>
<dbReference type="InterPro" id="IPR002350">
    <property type="entry name" value="Kazal_dom"/>
</dbReference>
<sequence length="610" mass="67385">MHVCPLLFILCLLCAGSAQKFSALTCQGSAGYSASQQGCGVRGLSGRWKRGPPSPEGPYQPTMCSLLESRLLRTPFNPTMLQNQGECEHGGSQYEPWRDWRTTTNHSWTHSDSIRAGTGCGQTPSHQPVTPARLYVKGRAYVLQMGDAAFTANPLPGACSPAALLQSQLVANPLHHRRRPPLCGLARGFHTTVADTMVALTQFLRVDQDKECNMECSGAPRKPLCASDGRTFTSRCEFLRAKCRDPQLEVIRGPCKDTSRCVAEKKYTEQQAKKLFPQVFVPVCNPDGTYSEVQCHSYTGYCWCVNPNGRPISGSAVANKKPRCQASKQERATTREPGKADETGLVVDPQPAGDEEVCEFWNPQYPTLWTEQVRSRQNNRTRAPSSTCDQEQQSAQEEARQHKNDAVFIPDCAQGGLYKAVQCHPSTGYCWCVLVDTGRPIPGTSTRYEQPKCDGNARAHPTKPKDHYRSRHLQGCPGAKKTEFLTSVLDALSTDMVHAVTDPASAGRMAEPDPSHTLEERVVHWYFSQLDKNSSGDIGKKEIKPFKRFLRKKSKPKKCVKKFVEYCDISNDKALSLQELMGCLGVTKEEGAKPGESLPSSKLNPSKKQG</sequence>
<dbReference type="PROSITE" id="PS00018">
    <property type="entry name" value="EF_HAND_1"/>
    <property type="match status" value="2"/>
</dbReference>
<evidence type="ECO:0000259" key="12">
    <source>
        <dbReference type="PROSITE" id="PS51162"/>
    </source>
</evidence>
<dbReference type="PROSITE" id="PS00484">
    <property type="entry name" value="THYROGLOBULIN_1_1"/>
    <property type="match status" value="2"/>
</dbReference>
<dbReference type="Pfam" id="PF07648">
    <property type="entry name" value="Kazal_2"/>
    <property type="match status" value="1"/>
</dbReference>
<accession>A0AAD9CP25</accession>
<evidence type="ECO:0000256" key="11">
    <source>
        <dbReference type="SAM" id="SignalP"/>
    </source>
</evidence>
<dbReference type="Proteomes" id="UP001228049">
    <property type="component" value="Unassembled WGS sequence"/>
</dbReference>
<feature type="compositionally biased region" description="Polar residues" evidence="10">
    <location>
        <begin position="372"/>
        <end position="389"/>
    </location>
</feature>
<keyword evidence="8" id="KW-0325">Glycoprotein</keyword>
<feature type="chain" id="PRO_5041916001" evidence="11">
    <location>
        <begin position="19"/>
        <end position="610"/>
    </location>
</feature>
<dbReference type="InterPro" id="IPR037640">
    <property type="entry name" value="SMOC2_EC"/>
</dbReference>
<dbReference type="PANTHER" id="PTHR12352:SF21">
    <property type="entry name" value="SPARC-RELATED MODULAR CALCIUM-BINDING PROTEIN 2"/>
    <property type="match status" value="1"/>
</dbReference>
<dbReference type="Gene3D" id="1.10.238.10">
    <property type="entry name" value="EF-hand"/>
    <property type="match status" value="1"/>
</dbReference>
<name>A0AAD9CP25_DISEL</name>
<dbReference type="GO" id="GO:0030198">
    <property type="term" value="P:extracellular matrix organization"/>
    <property type="evidence" value="ECO:0007669"/>
    <property type="project" value="TreeGrafter"/>
</dbReference>
<feature type="signal peptide" evidence="11">
    <location>
        <begin position="1"/>
        <end position="18"/>
    </location>
</feature>
<keyword evidence="6" id="KW-0106">Calcium</keyword>
<feature type="domain" description="Thyroglobulin type-1" evidence="12">
    <location>
        <begin position="258"/>
        <end position="324"/>
    </location>
</feature>
<feature type="compositionally biased region" description="Basic and acidic residues" evidence="10">
    <location>
        <begin position="328"/>
        <end position="342"/>
    </location>
</feature>
<proteinExistence type="predicted"/>
<comment type="caution">
    <text evidence="14">The sequence shown here is derived from an EMBL/GenBank/DDBJ whole genome shotgun (WGS) entry which is preliminary data.</text>
</comment>
<evidence type="ECO:0000256" key="9">
    <source>
        <dbReference type="PROSITE-ProRule" id="PRU00500"/>
    </source>
</evidence>
<feature type="compositionally biased region" description="Low complexity" evidence="10">
    <location>
        <begin position="597"/>
        <end position="610"/>
    </location>
</feature>
<dbReference type="FunFam" id="4.10.800.10:FF:000004">
    <property type="entry name" value="SPARC-related modular calcium-binding protein 1"/>
    <property type="match status" value="1"/>
</dbReference>
<dbReference type="PANTHER" id="PTHR12352">
    <property type="entry name" value="SECRETED MODULAR CALCIUM-BINDING PROTEIN"/>
    <property type="match status" value="1"/>
</dbReference>
<feature type="disulfide bond" evidence="9">
    <location>
        <begin position="304"/>
        <end position="324"/>
    </location>
</feature>
<evidence type="ECO:0000256" key="7">
    <source>
        <dbReference type="ARBA" id="ARBA00023157"/>
    </source>
</evidence>
<dbReference type="FunFam" id="1.10.238.10:FF:000076">
    <property type="entry name" value="SPARC-related modular calcium binding protein 1"/>
    <property type="match status" value="1"/>
</dbReference>
<dbReference type="SMART" id="SM00211">
    <property type="entry name" value="TY"/>
    <property type="match status" value="2"/>
</dbReference>
<dbReference type="InterPro" id="IPR000716">
    <property type="entry name" value="Thyroglobulin_1"/>
</dbReference>
<feature type="region of interest" description="Disordered" evidence="10">
    <location>
        <begin position="589"/>
        <end position="610"/>
    </location>
</feature>
<feature type="region of interest" description="Disordered" evidence="10">
    <location>
        <begin position="372"/>
        <end position="401"/>
    </location>
</feature>
<dbReference type="CDD" id="cd00104">
    <property type="entry name" value="KAZAL_FS"/>
    <property type="match status" value="1"/>
</dbReference>
<dbReference type="InterPro" id="IPR011992">
    <property type="entry name" value="EF-hand-dom_pair"/>
</dbReference>
<evidence type="ECO:0000256" key="1">
    <source>
        <dbReference type="ARBA" id="ARBA00004498"/>
    </source>
</evidence>
<dbReference type="Pfam" id="PF00086">
    <property type="entry name" value="Thyroglobulin_1"/>
    <property type="match status" value="2"/>
</dbReference>
<evidence type="ECO:0000256" key="4">
    <source>
        <dbReference type="ARBA" id="ARBA00022729"/>
    </source>
</evidence>
<evidence type="ECO:0000256" key="5">
    <source>
        <dbReference type="ARBA" id="ARBA00022737"/>
    </source>
</evidence>
<dbReference type="EMBL" id="JASDAP010000003">
    <property type="protein sequence ID" value="KAK1905188.1"/>
    <property type="molecule type" value="Genomic_DNA"/>
</dbReference>
<dbReference type="Gene3D" id="4.10.800.10">
    <property type="entry name" value="Thyroglobulin type-1"/>
    <property type="match status" value="2"/>
</dbReference>
<dbReference type="GO" id="GO:0005615">
    <property type="term" value="C:extracellular space"/>
    <property type="evidence" value="ECO:0007669"/>
    <property type="project" value="TreeGrafter"/>
</dbReference>
<feature type="region of interest" description="Disordered" evidence="10">
    <location>
        <begin position="446"/>
        <end position="470"/>
    </location>
</feature>
<keyword evidence="3" id="KW-0479">Metal-binding</keyword>
<reference evidence="14" key="1">
    <citation type="submission" date="2023-04" db="EMBL/GenBank/DDBJ databases">
        <title>Chromosome-level genome of Chaenocephalus aceratus.</title>
        <authorList>
            <person name="Park H."/>
        </authorList>
    </citation>
    <scope>NUCLEOTIDE SEQUENCE</scope>
    <source>
        <strain evidence="14">DE</strain>
        <tissue evidence="14">Muscle</tissue>
    </source>
</reference>
<feature type="compositionally biased region" description="Basic and acidic residues" evidence="10">
    <location>
        <begin position="449"/>
        <end position="467"/>
    </location>
</feature>
<dbReference type="SUPFAM" id="SSF47473">
    <property type="entry name" value="EF-hand"/>
    <property type="match status" value="1"/>
</dbReference>
<keyword evidence="15" id="KW-1185">Reference proteome</keyword>
<dbReference type="SUPFAM" id="SSF57610">
    <property type="entry name" value="Thyroglobulin type-1 domain"/>
    <property type="match status" value="2"/>
</dbReference>
<evidence type="ECO:0000256" key="3">
    <source>
        <dbReference type="ARBA" id="ARBA00022723"/>
    </source>
</evidence>